<dbReference type="STRING" id="78915.A0A4P9XXU6"/>
<dbReference type="EMBL" id="KZ992462">
    <property type="protein sequence ID" value="RKP10240.1"/>
    <property type="molecule type" value="Genomic_DNA"/>
</dbReference>
<dbReference type="AlphaFoldDB" id="A0A4P9XXU6"/>
<evidence type="ECO:0000313" key="3">
    <source>
        <dbReference type="Proteomes" id="UP000271241"/>
    </source>
</evidence>
<evidence type="ECO:0000313" key="2">
    <source>
        <dbReference type="EMBL" id="RKP10240.1"/>
    </source>
</evidence>
<reference evidence="3" key="1">
    <citation type="journal article" date="2018" name="Nat. Microbiol.">
        <title>Leveraging single-cell genomics to expand the fungal tree of life.</title>
        <authorList>
            <person name="Ahrendt S.R."/>
            <person name="Quandt C.A."/>
            <person name="Ciobanu D."/>
            <person name="Clum A."/>
            <person name="Salamov A."/>
            <person name="Andreopoulos B."/>
            <person name="Cheng J.F."/>
            <person name="Woyke T."/>
            <person name="Pelin A."/>
            <person name="Henrissat B."/>
            <person name="Reynolds N.K."/>
            <person name="Benny G.L."/>
            <person name="Smith M.E."/>
            <person name="James T.Y."/>
            <person name="Grigoriev I.V."/>
        </authorList>
    </citation>
    <scope>NUCLEOTIDE SEQUENCE [LARGE SCALE GENOMIC DNA]</scope>
    <source>
        <strain evidence="3">RSA 1356</strain>
    </source>
</reference>
<feature type="region of interest" description="Disordered" evidence="1">
    <location>
        <begin position="1"/>
        <end position="21"/>
    </location>
</feature>
<protein>
    <recommendedName>
        <fullName evidence="4">PB1 domain-containing protein</fullName>
    </recommendedName>
</protein>
<feature type="compositionally biased region" description="Polar residues" evidence="1">
    <location>
        <begin position="157"/>
        <end position="174"/>
    </location>
</feature>
<feature type="compositionally biased region" description="Low complexity" evidence="1">
    <location>
        <begin position="187"/>
        <end position="228"/>
    </location>
</feature>
<dbReference type="Proteomes" id="UP000271241">
    <property type="component" value="Unassembled WGS sequence"/>
</dbReference>
<keyword evidence="3" id="KW-1185">Reference proteome</keyword>
<dbReference type="OrthoDB" id="1594986at2759"/>
<proteinExistence type="predicted"/>
<feature type="compositionally biased region" description="Polar residues" evidence="1">
    <location>
        <begin position="1"/>
        <end position="15"/>
    </location>
</feature>
<accession>A0A4P9XXU6</accession>
<feature type="compositionally biased region" description="Pro residues" evidence="1">
    <location>
        <begin position="229"/>
        <end position="256"/>
    </location>
</feature>
<evidence type="ECO:0008006" key="4">
    <source>
        <dbReference type="Google" id="ProtNLM"/>
    </source>
</evidence>
<name>A0A4P9XXU6_9FUNG</name>
<feature type="region of interest" description="Disordered" evidence="1">
    <location>
        <begin position="155"/>
        <end position="371"/>
    </location>
</feature>
<feature type="compositionally biased region" description="Pro residues" evidence="1">
    <location>
        <begin position="338"/>
        <end position="358"/>
    </location>
</feature>
<feature type="compositionally biased region" description="Low complexity" evidence="1">
    <location>
        <begin position="257"/>
        <end position="292"/>
    </location>
</feature>
<evidence type="ECO:0000256" key="1">
    <source>
        <dbReference type="SAM" id="MobiDB-lite"/>
    </source>
</evidence>
<feature type="compositionally biased region" description="Low complexity" evidence="1">
    <location>
        <begin position="316"/>
        <end position="337"/>
    </location>
</feature>
<sequence length="371" mass="37518">MSGLTQPSVSQQQGAPATGYPSSKPIYTVKSNYAGDIRRIAFATLPTLNEPPYGISTFRSYRVMLVSIFSNGDLVTLSDDAELQFAYQTSQKLRVSVYDRERHPPPTNVAFTGTSTTGTVAGSVRDELFELRRRLDTLLSGNVASGAAPLPAAYSSVAPSSNGHSNYMGQTNDTQQQQQPSAPAYSPKPTSASAHPTSAATTGTVGAAYNATPSTPGYPPTAATGTSAYPPPVAPGTSSYPPPPPASAPAYPPPPAAASGAYPPANTTATSSAGASPSLSNASSVYPSAASSYPPPYGQPPKVTSAPSYPPPPGAPGQSPTATAPGAGYAAPALAPGYAPPPGAASVYPPPPGPPGQTKPPTTFSPTGSYY</sequence>
<gene>
    <name evidence="2" type="ORF">THASP1DRAFT_27968</name>
</gene>
<organism evidence="2 3">
    <name type="scientific">Thamnocephalis sphaerospora</name>
    <dbReference type="NCBI Taxonomy" id="78915"/>
    <lineage>
        <taxon>Eukaryota</taxon>
        <taxon>Fungi</taxon>
        <taxon>Fungi incertae sedis</taxon>
        <taxon>Zoopagomycota</taxon>
        <taxon>Zoopagomycotina</taxon>
        <taxon>Zoopagomycetes</taxon>
        <taxon>Zoopagales</taxon>
        <taxon>Sigmoideomycetaceae</taxon>
        <taxon>Thamnocephalis</taxon>
    </lineage>
</organism>